<reference evidence="5" key="2">
    <citation type="submission" date="2025-08" db="UniProtKB">
        <authorList>
            <consortium name="Ensembl"/>
        </authorList>
    </citation>
    <scope>IDENTIFICATION</scope>
    <source>
        <strain evidence="5">Thoroughbred</strain>
    </source>
</reference>
<dbReference type="Ensembl" id="ENSECAT00000118600.1">
    <property type="protein sequence ID" value="ENSECAP00000075473.1"/>
    <property type="gene ID" value="ENSECAG00000047308.1"/>
</dbReference>
<dbReference type="GeneTree" id="ENSGT00940000163034"/>
<dbReference type="Gene3D" id="1.10.4020.10">
    <property type="entry name" value="DNA breaking-rejoining enzymes"/>
    <property type="match status" value="1"/>
</dbReference>
<dbReference type="SMART" id="SM00431">
    <property type="entry name" value="SCAN"/>
    <property type="match status" value="1"/>
</dbReference>
<feature type="domain" description="SCAN box" evidence="4">
    <location>
        <begin position="27"/>
        <end position="106"/>
    </location>
</feature>
<dbReference type="PANTHER" id="PTHR45935">
    <property type="entry name" value="PROTEIN ZBED8-RELATED"/>
    <property type="match status" value="1"/>
</dbReference>
<evidence type="ECO:0000313" key="6">
    <source>
        <dbReference type="Proteomes" id="UP000002281"/>
    </source>
</evidence>
<evidence type="ECO:0000313" key="5">
    <source>
        <dbReference type="Ensembl" id="ENSECAP00000075473.1"/>
    </source>
</evidence>
<name>A0A9L0SHA4_HORSE</name>
<dbReference type="Pfam" id="PF02023">
    <property type="entry name" value="SCAN"/>
    <property type="match status" value="1"/>
</dbReference>
<evidence type="ECO:0000256" key="1">
    <source>
        <dbReference type="ARBA" id="ARBA00023242"/>
    </source>
</evidence>
<comment type="subcellular location">
    <subcellularLocation>
        <location evidence="2">Nucleus</location>
    </subcellularLocation>
</comment>
<gene>
    <name evidence="5" type="primary">LOC100063950</name>
</gene>
<dbReference type="GO" id="GO:0005634">
    <property type="term" value="C:nucleus"/>
    <property type="evidence" value="ECO:0007669"/>
    <property type="project" value="UniProtKB-SubCell"/>
</dbReference>
<protein>
    <recommendedName>
        <fullName evidence="4">SCAN box domain-containing protein</fullName>
    </recommendedName>
</protein>
<evidence type="ECO:0000256" key="3">
    <source>
        <dbReference type="SAM" id="MobiDB-lite"/>
    </source>
</evidence>
<feature type="region of interest" description="Disordered" evidence="3">
    <location>
        <begin position="109"/>
        <end position="153"/>
    </location>
</feature>
<dbReference type="FunFam" id="1.10.4020.10:FF:000001">
    <property type="entry name" value="zinc finger protein 263 isoform X1"/>
    <property type="match status" value="1"/>
</dbReference>
<keyword evidence="6" id="KW-1185">Reference proteome</keyword>
<dbReference type="AlphaFoldDB" id="A0A9L0SHA4"/>
<dbReference type="CDD" id="cd07936">
    <property type="entry name" value="SCAN"/>
    <property type="match status" value="1"/>
</dbReference>
<reference evidence="5" key="3">
    <citation type="submission" date="2025-09" db="UniProtKB">
        <authorList>
            <consortium name="Ensembl"/>
        </authorList>
    </citation>
    <scope>IDENTIFICATION</scope>
    <source>
        <strain evidence="5">Thoroughbred</strain>
    </source>
</reference>
<dbReference type="Proteomes" id="UP000002281">
    <property type="component" value="Chromosome 10"/>
</dbReference>
<proteinExistence type="predicted"/>
<accession>A0A9L0SHA4</accession>
<reference evidence="5 6" key="1">
    <citation type="journal article" date="2009" name="Science">
        <title>Genome sequence, comparative analysis, and population genetics of the domestic horse.</title>
        <authorList>
            <consortium name="Broad Institute Genome Sequencing Platform"/>
            <consortium name="Broad Institute Whole Genome Assembly Team"/>
            <person name="Wade C.M."/>
            <person name="Giulotto E."/>
            <person name="Sigurdsson S."/>
            <person name="Zoli M."/>
            <person name="Gnerre S."/>
            <person name="Imsland F."/>
            <person name="Lear T.L."/>
            <person name="Adelson D.L."/>
            <person name="Bailey E."/>
            <person name="Bellone R.R."/>
            <person name="Bloecker H."/>
            <person name="Distl O."/>
            <person name="Edgar R.C."/>
            <person name="Garber M."/>
            <person name="Leeb T."/>
            <person name="Mauceli E."/>
            <person name="MacLeod J.N."/>
            <person name="Penedo M.C.T."/>
            <person name="Raison J.M."/>
            <person name="Sharpe T."/>
            <person name="Vogel J."/>
            <person name="Andersson L."/>
            <person name="Antczak D.F."/>
            <person name="Biagi T."/>
            <person name="Binns M.M."/>
            <person name="Chowdhary B.P."/>
            <person name="Coleman S.J."/>
            <person name="Della Valle G."/>
            <person name="Fryc S."/>
            <person name="Guerin G."/>
            <person name="Hasegawa T."/>
            <person name="Hill E.W."/>
            <person name="Jurka J."/>
            <person name="Kiialainen A."/>
            <person name="Lindgren G."/>
            <person name="Liu J."/>
            <person name="Magnani E."/>
            <person name="Mickelson J.R."/>
            <person name="Murray J."/>
            <person name="Nergadze S.G."/>
            <person name="Onofrio R."/>
            <person name="Pedroni S."/>
            <person name="Piras M.F."/>
            <person name="Raudsepp T."/>
            <person name="Rocchi M."/>
            <person name="Roeed K.H."/>
            <person name="Ryder O.A."/>
            <person name="Searle S."/>
            <person name="Skow L."/>
            <person name="Swinburne J.E."/>
            <person name="Syvaenen A.C."/>
            <person name="Tozaki T."/>
            <person name="Valberg S.J."/>
            <person name="Vaudin M."/>
            <person name="White J.R."/>
            <person name="Zody M.C."/>
            <person name="Lander E.S."/>
            <person name="Lindblad-Toh K."/>
        </authorList>
    </citation>
    <scope>NUCLEOTIDE SEQUENCE [LARGE SCALE GENOMIC DNA]</scope>
    <source>
        <strain evidence="5 6">Thoroughbred</strain>
    </source>
</reference>
<evidence type="ECO:0000259" key="4">
    <source>
        <dbReference type="PROSITE" id="PS50804"/>
    </source>
</evidence>
<dbReference type="InterPro" id="IPR038269">
    <property type="entry name" value="SCAN_sf"/>
</dbReference>
<sequence length="166" mass="18120">MVAAGDQQEETIPRRAPADLKLSCLPFWTFVYQEAAGTHWALAQLYELCHQWLRPEVHSQEQMLELLVLEQFLSILAYKVLLSVEVQHHESCKKAVSLVEDLTKALEEPEAEVSRGASVPGGVGAPGRSRGEPGDLTETALVGRDTPPAASTPSSILFQNCWPGAS</sequence>
<dbReference type="PROSITE" id="PS50804">
    <property type="entry name" value="SCAN_BOX"/>
    <property type="match status" value="1"/>
</dbReference>
<dbReference type="PANTHER" id="PTHR45935:SF32">
    <property type="entry name" value="ZINC FINGER AND SCAN DOMAIN CONTAINING 18"/>
    <property type="match status" value="1"/>
</dbReference>
<evidence type="ECO:0000256" key="2">
    <source>
        <dbReference type="PROSITE-ProRule" id="PRU00187"/>
    </source>
</evidence>
<dbReference type="InterPro" id="IPR050916">
    <property type="entry name" value="SCAN-C2H2_zinc_finger"/>
</dbReference>
<keyword evidence="1 2" id="KW-0539">Nucleus</keyword>
<organism evidence="5 6">
    <name type="scientific">Equus caballus</name>
    <name type="common">Horse</name>
    <dbReference type="NCBI Taxonomy" id="9796"/>
    <lineage>
        <taxon>Eukaryota</taxon>
        <taxon>Metazoa</taxon>
        <taxon>Chordata</taxon>
        <taxon>Craniata</taxon>
        <taxon>Vertebrata</taxon>
        <taxon>Euteleostomi</taxon>
        <taxon>Mammalia</taxon>
        <taxon>Eutheria</taxon>
        <taxon>Laurasiatheria</taxon>
        <taxon>Perissodactyla</taxon>
        <taxon>Equidae</taxon>
        <taxon>Equus</taxon>
    </lineage>
</organism>
<dbReference type="InterPro" id="IPR003309">
    <property type="entry name" value="SCAN_dom"/>
</dbReference>
<dbReference type="SUPFAM" id="SSF47353">
    <property type="entry name" value="Retrovirus capsid dimerization domain-like"/>
    <property type="match status" value="1"/>
</dbReference>